<evidence type="ECO:0000313" key="5">
    <source>
        <dbReference type="EMBL" id="KAI0523982.1"/>
    </source>
</evidence>
<evidence type="ECO:0000256" key="2">
    <source>
        <dbReference type="PROSITE-ProRule" id="PRU00708"/>
    </source>
</evidence>
<organism evidence="5 6">
    <name type="scientific">Dendrobium nobile</name>
    <name type="common">Orchid</name>
    <dbReference type="NCBI Taxonomy" id="94219"/>
    <lineage>
        <taxon>Eukaryota</taxon>
        <taxon>Viridiplantae</taxon>
        <taxon>Streptophyta</taxon>
        <taxon>Embryophyta</taxon>
        <taxon>Tracheophyta</taxon>
        <taxon>Spermatophyta</taxon>
        <taxon>Magnoliopsida</taxon>
        <taxon>Liliopsida</taxon>
        <taxon>Asparagales</taxon>
        <taxon>Orchidaceae</taxon>
        <taxon>Epidendroideae</taxon>
        <taxon>Malaxideae</taxon>
        <taxon>Dendrobiinae</taxon>
        <taxon>Dendrobium</taxon>
    </lineage>
</organism>
<feature type="repeat" description="PPR" evidence="2">
    <location>
        <begin position="532"/>
        <end position="566"/>
    </location>
</feature>
<dbReference type="OrthoDB" id="185373at2759"/>
<dbReference type="PROSITE" id="PS51375">
    <property type="entry name" value="PPR"/>
    <property type="match status" value="5"/>
</dbReference>
<comment type="caution">
    <text evidence="5">The sequence shown here is derived from an EMBL/GenBank/DDBJ whole genome shotgun (WGS) entry which is preliminary data.</text>
</comment>
<dbReference type="Proteomes" id="UP000829196">
    <property type="component" value="Unassembled WGS sequence"/>
</dbReference>
<feature type="domain" description="PROP1-like PPR" evidence="4">
    <location>
        <begin position="449"/>
        <end position="578"/>
    </location>
</feature>
<feature type="compositionally biased region" description="Polar residues" evidence="3">
    <location>
        <begin position="45"/>
        <end position="56"/>
    </location>
</feature>
<gene>
    <name evidence="5" type="ORF">KFK09_003346</name>
</gene>
<dbReference type="InterPro" id="IPR033443">
    <property type="entry name" value="PROP1-like_PPR_dom"/>
</dbReference>
<evidence type="ECO:0000256" key="1">
    <source>
        <dbReference type="ARBA" id="ARBA00022737"/>
    </source>
</evidence>
<dbReference type="InterPro" id="IPR011990">
    <property type="entry name" value="TPR-like_helical_dom_sf"/>
</dbReference>
<dbReference type="SUPFAM" id="SSF48452">
    <property type="entry name" value="TPR-like"/>
    <property type="match status" value="1"/>
</dbReference>
<protein>
    <recommendedName>
        <fullName evidence="4">PROP1-like PPR domain-containing protein</fullName>
    </recommendedName>
</protein>
<proteinExistence type="predicted"/>
<feature type="repeat" description="PPR" evidence="2">
    <location>
        <begin position="427"/>
        <end position="461"/>
    </location>
</feature>
<dbReference type="AlphaFoldDB" id="A0A8T3BXC7"/>
<keyword evidence="6" id="KW-1185">Reference proteome</keyword>
<dbReference type="Pfam" id="PF17177">
    <property type="entry name" value="PPR_long"/>
    <property type="match status" value="1"/>
</dbReference>
<feature type="repeat" description="PPR" evidence="2">
    <location>
        <begin position="392"/>
        <end position="426"/>
    </location>
</feature>
<dbReference type="Gene3D" id="1.25.40.10">
    <property type="entry name" value="Tetratricopeptide repeat domain"/>
    <property type="match status" value="2"/>
</dbReference>
<feature type="region of interest" description="Disordered" evidence="3">
    <location>
        <begin position="45"/>
        <end position="79"/>
    </location>
</feature>
<feature type="repeat" description="PPR" evidence="2">
    <location>
        <begin position="357"/>
        <end position="391"/>
    </location>
</feature>
<dbReference type="NCBIfam" id="TIGR00756">
    <property type="entry name" value="PPR"/>
    <property type="match status" value="5"/>
</dbReference>
<dbReference type="PANTHER" id="PTHR46862">
    <property type="entry name" value="OS07G0661900 PROTEIN"/>
    <property type="match status" value="1"/>
</dbReference>
<reference evidence="5" key="1">
    <citation type="journal article" date="2022" name="Front. Genet.">
        <title>Chromosome-Scale Assembly of the Dendrobium nobile Genome Provides Insights Into the Molecular Mechanism of the Biosynthesis of the Medicinal Active Ingredient of Dendrobium.</title>
        <authorList>
            <person name="Xu Q."/>
            <person name="Niu S.-C."/>
            <person name="Li K.-L."/>
            <person name="Zheng P.-J."/>
            <person name="Zhang X.-J."/>
            <person name="Jia Y."/>
            <person name="Liu Y."/>
            <person name="Niu Y.-X."/>
            <person name="Yu L.-H."/>
            <person name="Chen D.-F."/>
            <person name="Zhang G.-Q."/>
        </authorList>
    </citation>
    <scope>NUCLEOTIDE SEQUENCE</scope>
    <source>
        <tissue evidence="5">Leaf</tissue>
    </source>
</reference>
<dbReference type="SMR" id="A0A8T3BXC7"/>
<dbReference type="EMBL" id="JAGYWB010000004">
    <property type="protein sequence ID" value="KAI0523982.1"/>
    <property type="molecule type" value="Genomic_DNA"/>
</dbReference>
<name>A0A8T3BXC7_DENNO</name>
<dbReference type="Pfam" id="PF13041">
    <property type="entry name" value="PPR_2"/>
    <property type="match status" value="1"/>
</dbReference>
<sequence length="700" mass="79743">MRTLTSKLFSKISPLLHRLRRNPLPLPLPLPFLLSGKTLIRSIHDYSSNPNPNPETLPSRFLQPITTNSPPSPPAAETEEDANMNEFLSRFVHSIRGKISEAYPDLPRDTRDSMLLIICQNVIARLDPAAAASDEPPIDLSEDLWKTILDVSASVNEAMRRDRVRAELRKYLHCDEVKQMCRFAGEVGIRGDFLRELRFKWAREKMEEVDFYRELERMREQAKKEEDMEKGLIEVSEKPKITALPQRKGKIRYKIYGLDMSDPKWAEVSERLEEAEKHVVPEEARPVVGRSKRVEDRIMDLDPVKDDLKPVFKEFEEALSAKRVDWLALLDRIKEHNEDLYFKAAELLLDEQTFNPTTRDYSKLIDAHSKAGRIQDAERTLNKMLEKGIQPDVLTSIVLVHMYSTAGDLNKTKEAFEKLRQENFQPDLRVYRSVITAYVNAGMPKQGETLIREMEEKGLKPPREIYLQVLRAFAGGGQVDGARRIVCTMQFAGIEPDLESYKLLIEAYSQAGDPDQARGHFDDMMRSGIKPDDQCTASMVSAYGRKNLLDKAVDLLLKLEKEGFEPGGATVAVLVGWFGKLKLVEEAELLVKKMKESGEEVSLEVHVSLCEMYSRAGNEQKARQSLKILEGRKNVMKGDQFERVVSGLVAGRLLNDAKRLYDMMQERGFSLSESVKVGLMAAQSIPRHESAKKKIPKDGW</sequence>
<evidence type="ECO:0000256" key="3">
    <source>
        <dbReference type="SAM" id="MobiDB-lite"/>
    </source>
</evidence>
<evidence type="ECO:0000313" key="6">
    <source>
        <dbReference type="Proteomes" id="UP000829196"/>
    </source>
</evidence>
<keyword evidence="1" id="KW-0677">Repeat</keyword>
<accession>A0A8T3BXC7</accession>
<dbReference type="PANTHER" id="PTHR46862:SF2">
    <property type="entry name" value="OS02G0611400 PROTEIN"/>
    <property type="match status" value="1"/>
</dbReference>
<evidence type="ECO:0000259" key="4">
    <source>
        <dbReference type="Pfam" id="PF17177"/>
    </source>
</evidence>
<feature type="repeat" description="PPR" evidence="2">
    <location>
        <begin position="497"/>
        <end position="531"/>
    </location>
</feature>
<dbReference type="InterPro" id="IPR002885">
    <property type="entry name" value="PPR_rpt"/>
</dbReference>
<dbReference type="Pfam" id="PF01535">
    <property type="entry name" value="PPR"/>
    <property type="match status" value="1"/>
</dbReference>